<sequence length="139" mass="15135">MAAQLSLLAALPETKPSTAGITEIILSEFGDDQSAILLPMLAHLTNKCNDRWLTWIAPTGISKTLLQEYGFNLSRLRLIHPSKTIGKTGALLWDALANGCSHTVVCTAHDLTDQDCRQLESAAIQGNTRGLLLRNRQAQ</sequence>
<evidence type="ECO:0000313" key="1">
    <source>
        <dbReference type="EMBL" id="MDO6424137.1"/>
    </source>
</evidence>
<dbReference type="EMBL" id="JAUOPB010000013">
    <property type="protein sequence ID" value="MDO6424137.1"/>
    <property type="molecule type" value="Genomic_DNA"/>
</dbReference>
<protein>
    <submittedName>
        <fullName evidence="1">SulA-like leucine-rich domain-containing protein</fullName>
    </submittedName>
</protein>
<proteinExistence type="predicted"/>
<evidence type="ECO:0000313" key="2">
    <source>
        <dbReference type="Proteomes" id="UP001169760"/>
    </source>
</evidence>
<dbReference type="Gene3D" id="3.40.50.300">
    <property type="entry name" value="P-loop containing nucleotide triphosphate hydrolases"/>
    <property type="match status" value="1"/>
</dbReference>
<dbReference type="SUPFAM" id="SSF52540">
    <property type="entry name" value="P-loop containing nucleoside triphosphate hydrolases"/>
    <property type="match status" value="1"/>
</dbReference>
<dbReference type="RefSeq" id="WP_303493576.1">
    <property type="nucleotide sequence ID" value="NZ_JAUOPB010000013.1"/>
</dbReference>
<gene>
    <name evidence="1" type="ORF">Q4521_16750</name>
</gene>
<organism evidence="1 2">
    <name type="scientific">Saccharophagus degradans</name>
    <dbReference type="NCBI Taxonomy" id="86304"/>
    <lineage>
        <taxon>Bacteria</taxon>
        <taxon>Pseudomonadati</taxon>
        <taxon>Pseudomonadota</taxon>
        <taxon>Gammaproteobacteria</taxon>
        <taxon>Cellvibrionales</taxon>
        <taxon>Cellvibrionaceae</taxon>
        <taxon>Saccharophagus</taxon>
    </lineage>
</organism>
<comment type="caution">
    <text evidence="1">The sequence shown here is derived from an EMBL/GenBank/DDBJ whole genome shotgun (WGS) entry which is preliminary data.</text>
</comment>
<dbReference type="Proteomes" id="UP001169760">
    <property type="component" value="Unassembled WGS sequence"/>
</dbReference>
<reference evidence="1" key="1">
    <citation type="submission" date="2023-07" db="EMBL/GenBank/DDBJ databases">
        <title>Genome content predicts the carbon catabolic preferences of heterotrophic bacteria.</title>
        <authorList>
            <person name="Gralka M."/>
        </authorList>
    </citation>
    <scope>NUCLEOTIDE SEQUENCE</scope>
    <source>
        <strain evidence="1">I3M17_2</strain>
    </source>
</reference>
<accession>A0AAW7XCJ4</accession>
<dbReference type="InterPro" id="IPR027417">
    <property type="entry name" value="P-loop_NTPase"/>
</dbReference>
<dbReference type="AlphaFoldDB" id="A0AAW7XCJ4"/>
<name>A0AAW7XCJ4_9GAMM</name>